<organism evidence="2 3">
    <name type="scientific">Scylla paramamosain</name>
    <name type="common">Mud crab</name>
    <dbReference type="NCBI Taxonomy" id="85552"/>
    <lineage>
        <taxon>Eukaryota</taxon>
        <taxon>Metazoa</taxon>
        <taxon>Ecdysozoa</taxon>
        <taxon>Arthropoda</taxon>
        <taxon>Crustacea</taxon>
        <taxon>Multicrustacea</taxon>
        <taxon>Malacostraca</taxon>
        <taxon>Eumalacostraca</taxon>
        <taxon>Eucarida</taxon>
        <taxon>Decapoda</taxon>
        <taxon>Pleocyemata</taxon>
        <taxon>Brachyura</taxon>
        <taxon>Eubrachyura</taxon>
        <taxon>Portunoidea</taxon>
        <taxon>Portunidae</taxon>
        <taxon>Portuninae</taxon>
        <taxon>Scylla</taxon>
    </lineage>
</organism>
<gene>
    <name evidence="2" type="ORF">O3P69_002331</name>
</gene>
<dbReference type="Proteomes" id="UP001487740">
    <property type="component" value="Unassembled WGS sequence"/>
</dbReference>
<proteinExistence type="predicted"/>
<feature type="region of interest" description="Disordered" evidence="1">
    <location>
        <begin position="1"/>
        <end position="75"/>
    </location>
</feature>
<accession>A0AAW0V6X9</accession>
<reference evidence="2 3" key="1">
    <citation type="submission" date="2023-03" db="EMBL/GenBank/DDBJ databases">
        <title>High-quality genome of Scylla paramamosain provides insights in environmental adaptation.</title>
        <authorList>
            <person name="Zhang L."/>
        </authorList>
    </citation>
    <scope>NUCLEOTIDE SEQUENCE [LARGE SCALE GENOMIC DNA]</scope>
    <source>
        <strain evidence="2">LZ_2023a</strain>
        <tissue evidence="2">Muscle</tissue>
    </source>
</reference>
<keyword evidence="3" id="KW-1185">Reference proteome</keyword>
<evidence type="ECO:0000313" key="3">
    <source>
        <dbReference type="Proteomes" id="UP001487740"/>
    </source>
</evidence>
<dbReference type="EMBL" id="JARAKH010000001">
    <property type="protein sequence ID" value="KAK8407711.1"/>
    <property type="molecule type" value="Genomic_DNA"/>
</dbReference>
<name>A0AAW0V6X9_SCYPA</name>
<evidence type="ECO:0000256" key="1">
    <source>
        <dbReference type="SAM" id="MobiDB-lite"/>
    </source>
</evidence>
<feature type="compositionally biased region" description="Pro residues" evidence="1">
    <location>
        <begin position="47"/>
        <end position="64"/>
    </location>
</feature>
<comment type="caution">
    <text evidence="2">The sequence shown here is derived from an EMBL/GenBank/DDBJ whole genome shotgun (WGS) entry which is preliminary data.</text>
</comment>
<protein>
    <submittedName>
        <fullName evidence="2">Uncharacterized protein</fullName>
    </submittedName>
</protein>
<dbReference type="AlphaFoldDB" id="A0AAW0V6X9"/>
<evidence type="ECO:0000313" key="2">
    <source>
        <dbReference type="EMBL" id="KAK8407711.1"/>
    </source>
</evidence>
<sequence>MCRVIPLKPAPPSTPHNSTHDRLAMPSTASSPLHPPASHFSSCLPASPIPPRPLPLPPPSVPHPHPSRLTSERNPSLNCTKKYLRRLPTRPSISRVYQVGPRYTVVWGVSRTERKLIVRELRVEPEMVAGKVCWRVNGRDAEKVCYNGIRGRCHLLSTALIWYRGKGGEGQELAKVILCYFKRDYTRQTVQVSLLMTVAALRGVGVVPRELWEAWLADFLLSLMNRTSYASVFGGQREKGNV</sequence>